<keyword evidence="7 15" id="KW-0269">Exonuclease</keyword>
<dbReference type="PROSITE" id="PS51217">
    <property type="entry name" value="UVRD_HELICASE_CTER"/>
    <property type="match status" value="1"/>
</dbReference>
<organism evidence="19 20">
    <name type="scientific">Echinimonas agarilytica</name>
    <dbReference type="NCBI Taxonomy" id="1215918"/>
    <lineage>
        <taxon>Bacteria</taxon>
        <taxon>Pseudomonadati</taxon>
        <taxon>Pseudomonadota</taxon>
        <taxon>Gammaproteobacteria</taxon>
        <taxon>Alteromonadales</taxon>
        <taxon>Echinimonadaceae</taxon>
        <taxon>Echinimonas</taxon>
    </lineage>
</organism>
<dbReference type="SUPFAM" id="SSF52980">
    <property type="entry name" value="Restriction endonuclease-like"/>
    <property type="match status" value="1"/>
</dbReference>
<evidence type="ECO:0000256" key="14">
    <source>
        <dbReference type="ARBA" id="ARBA00048988"/>
    </source>
</evidence>
<comment type="catalytic activity">
    <reaction evidence="15">
        <text>Exonucleolytic cleavage (in the presence of ATP) in either 5'- to 3'- or 3'- to 5'-direction to yield 5'-phosphooligonucleotides.</text>
        <dbReference type="EC" id="3.1.11.5"/>
    </reaction>
</comment>
<name>A0AA41WBC0_9GAMM</name>
<feature type="binding site" evidence="15">
    <location>
        <position position="1082"/>
    </location>
    <ligand>
        <name>Mg(2+)</name>
        <dbReference type="ChEBI" id="CHEBI:18420"/>
    </ligand>
</feature>
<dbReference type="SUPFAM" id="SSF52540">
    <property type="entry name" value="P-loop containing nucleoside triphosphate hydrolases"/>
    <property type="match status" value="1"/>
</dbReference>
<feature type="active site" description="For nuclease activity" evidence="15">
    <location>
        <position position="1082"/>
    </location>
</feature>
<dbReference type="InterPro" id="IPR014017">
    <property type="entry name" value="DNA_helicase_UvrD-like_C"/>
</dbReference>
<comment type="catalytic activity">
    <reaction evidence="13 15">
        <text>Couples ATP hydrolysis with the unwinding of duplex DNA by translocating in the 3'-5' direction.</text>
        <dbReference type="EC" id="5.6.2.4"/>
    </reaction>
</comment>
<evidence type="ECO:0000256" key="16">
    <source>
        <dbReference type="PROSITE-ProRule" id="PRU00560"/>
    </source>
</evidence>
<keyword evidence="20" id="KW-1185">Reference proteome</keyword>
<dbReference type="Pfam" id="PF12705">
    <property type="entry name" value="PDDEXK_1"/>
    <property type="match status" value="1"/>
</dbReference>
<evidence type="ECO:0000313" key="20">
    <source>
        <dbReference type="Proteomes" id="UP001165393"/>
    </source>
</evidence>
<dbReference type="InterPro" id="IPR014016">
    <property type="entry name" value="UvrD-like_ATP-bd"/>
</dbReference>
<keyword evidence="12 15" id="KW-0413">Isomerase</keyword>
<evidence type="ECO:0000256" key="11">
    <source>
        <dbReference type="ARBA" id="ARBA00023204"/>
    </source>
</evidence>
<keyword evidence="3 15" id="KW-0547">Nucleotide-binding</keyword>
<feature type="region of interest" description="DNA-binding and helicase activity, interacts with RecC" evidence="15">
    <location>
        <begin position="1"/>
        <end position="834"/>
    </location>
</feature>
<keyword evidence="5 15" id="KW-0378">Hydrolase</keyword>
<gene>
    <name evidence="15 19" type="primary">recB</name>
    <name evidence="19" type="ORF">NAF29_16405</name>
</gene>
<protein>
    <recommendedName>
        <fullName evidence="15">RecBCD enzyme subunit RecB</fullName>
        <ecNumber evidence="15">3.1.11.5</ecNumber>
        <ecNumber evidence="15">5.6.2.4</ecNumber>
    </recommendedName>
    <alternativeName>
        <fullName evidence="15">DNA 3'-5' helicase subunit RecB</fullName>
    </alternativeName>
    <alternativeName>
        <fullName evidence="15">Exonuclease V subunit RecB</fullName>
        <shortName evidence="15">ExoV subunit RecB</shortName>
    </alternativeName>
    <alternativeName>
        <fullName evidence="15">Helicase/nuclease RecBCD subunit RecB</fullName>
    </alternativeName>
</protein>
<dbReference type="Proteomes" id="UP001165393">
    <property type="component" value="Unassembled WGS sequence"/>
</dbReference>
<evidence type="ECO:0000259" key="18">
    <source>
        <dbReference type="PROSITE" id="PS51217"/>
    </source>
</evidence>
<keyword evidence="9 15" id="KW-0460">Magnesium</keyword>
<evidence type="ECO:0000256" key="5">
    <source>
        <dbReference type="ARBA" id="ARBA00022801"/>
    </source>
</evidence>
<evidence type="ECO:0000259" key="17">
    <source>
        <dbReference type="PROSITE" id="PS51198"/>
    </source>
</evidence>
<comment type="cofactor">
    <cofactor evidence="15">
        <name>Mg(2+)</name>
        <dbReference type="ChEBI" id="CHEBI:18420"/>
    </cofactor>
    <text evidence="15">Binds 1 Mg(2+) ion per subunit.</text>
</comment>
<dbReference type="Gene3D" id="3.90.320.10">
    <property type="match status" value="1"/>
</dbReference>
<evidence type="ECO:0000313" key="19">
    <source>
        <dbReference type="EMBL" id="MCM2681231.1"/>
    </source>
</evidence>
<evidence type="ECO:0000256" key="4">
    <source>
        <dbReference type="ARBA" id="ARBA00022763"/>
    </source>
</evidence>
<keyword evidence="11 15" id="KW-0234">DNA repair</keyword>
<evidence type="ECO:0000256" key="7">
    <source>
        <dbReference type="ARBA" id="ARBA00022839"/>
    </source>
</evidence>
<dbReference type="GO" id="GO:0008854">
    <property type="term" value="F:exodeoxyribonuclease V activity"/>
    <property type="evidence" value="ECO:0007669"/>
    <property type="project" value="UniProtKB-EC"/>
</dbReference>
<dbReference type="InterPro" id="IPR011335">
    <property type="entry name" value="Restrct_endonuc-II-like"/>
</dbReference>
<evidence type="ECO:0000256" key="9">
    <source>
        <dbReference type="ARBA" id="ARBA00022842"/>
    </source>
</evidence>
<keyword evidence="8 15" id="KW-0067">ATP-binding</keyword>
<dbReference type="CDD" id="cd22352">
    <property type="entry name" value="RecB_C-like"/>
    <property type="match status" value="1"/>
</dbReference>
<comment type="function">
    <text evidence="15">A helicase/nuclease that prepares dsDNA breaks (DSB) for recombinational DNA repair. Binds to DSBs and unwinds DNA via a highly rapid and processive ATP-dependent bidirectional helicase activity. Unwinds dsDNA until it encounters a Chi (crossover hotspot instigator) sequence from the 3' direction. Cuts ssDNA a few nucleotides 3' to the Chi site. The properties and activities of the enzyme are changed at Chi. The Chi-altered holoenzyme produces a long 3'-ssDNA overhang and facilitates RecA-binding to the ssDNA for homologous DNA recombination and repair. Holoenzyme degrades any linearized DNA that is unable to undergo homologous recombination. In the holoenzyme this subunit contributes ATPase, 3'-5' helicase, exonuclease activity and loads RecA onto ssDNA.</text>
</comment>
<keyword evidence="1 15" id="KW-0540">Nuclease</keyword>
<keyword evidence="6 15" id="KW-0347">Helicase</keyword>
<reference evidence="19 20" key="1">
    <citation type="journal article" date="2013" name="Antonie Van Leeuwenhoek">
        <title>Echinimonas agarilytica gen. nov., sp. nov., a new gammaproteobacterium isolated from the sea urchin Strongylocentrotus intermedius.</title>
        <authorList>
            <person name="Nedashkovskaya O.I."/>
            <person name="Stenkova A.M."/>
            <person name="Zhukova N.V."/>
            <person name="Van Trappen S."/>
            <person name="Lee J.S."/>
            <person name="Kim S.B."/>
        </authorList>
    </citation>
    <scope>NUCLEOTIDE SEQUENCE [LARGE SCALE GENOMIC DNA]</scope>
    <source>
        <strain evidence="19 20">KMM 6351</strain>
    </source>
</reference>
<proteinExistence type="inferred from homology"/>
<comment type="caution">
    <text evidence="19">The sequence shown here is derived from an EMBL/GenBank/DDBJ whole genome shotgun (WGS) entry which is preliminary data.</text>
</comment>
<dbReference type="GO" id="GO:0009338">
    <property type="term" value="C:exodeoxyribonuclease V complex"/>
    <property type="evidence" value="ECO:0007669"/>
    <property type="project" value="TreeGrafter"/>
</dbReference>
<keyword evidence="2 15" id="KW-0479">Metal-binding</keyword>
<dbReference type="EC" id="5.6.2.4" evidence="15"/>
<feature type="binding site" evidence="16">
    <location>
        <begin position="19"/>
        <end position="26"/>
    </location>
    <ligand>
        <name>ATP</name>
        <dbReference type="ChEBI" id="CHEBI:30616"/>
    </ligand>
</feature>
<dbReference type="Gene3D" id="1.10.486.10">
    <property type="entry name" value="PCRA, domain 4"/>
    <property type="match status" value="1"/>
</dbReference>
<feature type="binding site" evidence="15">
    <location>
        <position position="1069"/>
    </location>
    <ligand>
        <name>Mg(2+)</name>
        <dbReference type="ChEBI" id="CHEBI:18420"/>
    </ligand>
</feature>
<dbReference type="InterPro" id="IPR038726">
    <property type="entry name" value="PDDEXK_AddAB-type"/>
</dbReference>
<evidence type="ECO:0000256" key="8">
    <source>
        <dbReference type="ARBA" id="ARBA00022840"/>
    </source>
</evidence>
<dbReference type="PROSITE" id="PS51198">
    <property type="entry name" value="UVRD_HELICASE_ATP_BIND"/>
    <property type="match status" value="1"/>
</dbReference>
<evidence type="ECO:0000256" key="2">
    <source>
        <dbReference type="ARBA" id="ARBA00022723"/>
    </source>
</evidence>
<dbReference type="PANTHER" id="PTHR11070:SF23">
    <property type="entry name" value="RECBCD ENZYME SUBUNIT RECB"/>
    <property type="match status" value="1"/>
</dbReference>
<dbReference type="GO" id="GO:0043138">
    <property type="term" value="F:3'-5' DNA helicase activity"/>
    <property type="evidence" value="ECO:0007669"/>
    <property type="project" value="UniProtKB-UniRule"/>
</dbReference>
<accession>A0AA41WBC0</accession>
<evidence type="ECO:0000256" key="13">
    <source>
        <dbReference type="ARBA" id="ARBA00034617"/>
    </source>
</evidence>
<comment type="subunit">
    <text evidence="15">Heterotrimer of RecB, RecC and RecD. All subunits contribute to DNA-binding. Interacts with RecA.</text>
</comment>
<dbReference type="InterPro" id="IPR000212">
    <property type="entry name" value="DNA_helicase_UvrD/REP"/>
</dbReference>
<keyword evidence="4 15" id="KW-0227">DNA damage</keyword>
<comment type="domain">
    <text evidence="15">The C-terminal domain has nuclease activity and interacts with RecD. It interacts with RecA, facilitating its loading onto ssDNA.</text>
</comment>
<dbReference type="NCBIfam" id="TIGR00609">
    <property type="entry name" value="recB"/>
    <property type="match status" value="1"/>
</dbReference>
<dbReference type="Gene3D" id="1.10.3170.10">
    <property type="entry name" value="Recbcd, chain B, domain 2"/>
    <property type="match status" value="1"/>
</dbReference>
<dbReference type="AlphaFoldDB" id="A0AA41WBC0"/>
<evidence type="ECO:0000256" key="12">
    <source>
        <dbReference type="ARBA" id="ARBA00023235"/>
    </source>
</evidence>
<dbReference type="GO" id="GO:0005524">
    <property type="term" value="F:ATP binding"/>
    <property type="evidence" value="ECO:0007669"/>
    <property type="project" value="UniProtKB-UniRule"/>
</dbReference>
<dbReference type="InterPro" id="IPR004586">
    <property type="entry name" value="RecB"/>
</dbReference>
<dbReference type="EMBL" id="JAMQGP010000009">
    <property type="protein sequence ID" value="MCM2681231.1"/>
    <property type="molecule type" value="Genomic_DNA"/>
</dbReference>
<keyword evidence="10 15" id="KW-0238">DNA-binding</keyword>
<dbReference type="Pfam" id="PF13361">
    <property type="entry name" value="UvrD_C"/>
    <property type="match status" value="1"/>
</dbReference>
<feature type="domain" description="UvrD-like helicase ATP-binding" evidence="17">
    <location>
        <begin position="1"/>
        <end position="458"/>
    </location>
</feature>
<evidence type="ECO:0000256" key="3">
    <source>
        <dbReference type="ARBA" id="ARBA00022741"/>
    </source>
</evidence>
<feature type="region of interest" description="Nuclease activity, interacts with RecD and RecA" evidence="15">
    <location>
        <begin position="892"/>
        <end position="1187"/>
    </location>
</feature>
<dbReference type="GO" id="GO:0000724">
    <property type="term" value="P:double-strand break repair via homologous recombination"/>
    <property type="evidence" value="ECO:0007669"/>
    <property type="project" value="UniProtKB-UniRule"/>
</dbReference>
<evidence type="ECO:0000256" key="10">
    <source>
        <dbReference type="ARBA" id="ARBA00023125"/>
    </source>
</evidence>
<comment type="catalytic activity">
    <reaction evidence="14 15">
        <text>ATP + H2O = ADP + phosphate + H(+)</text>
        <dbReference type="Rhea" id="RHEA:13065"/>
        <dbReference type="ChEBI" id="CHEBI:15377"/>
        <dbReference type="ChEBI" id="CHEBI:15378"/>
        <dbReference type="ChEBI" id="CHEBI:30616"/>
        <dbReference type="ChEBI" id="CHEBI:43474"/>
        <dbReference type="ChEBI" id="CHEBI:456216"/>
        <dbReference type="EC" id="5.6.2.4"/>
    </reaction>
</comment>
<dbReference type="InterPro" id="IPR027417">
    <property type="entry name" value="P-loop_NTPase"/>
</dbReference>
<feature type="binding site" evidence="15">
    <location>
        <position position="953"/>
    </location>
    <ligand>
        <name>Mg(2+)</name>
        <dbReference type="ChEBI" id="CHEBI:18420"/>
    </ligand>
</feature>
<dbReference type="GO" id="GO:0003677">
    <property type="term" value="F:DNA binding"/>
    <property type="evidence" value="ECO:0007669"/>
    <property type="project" value="UniProtKB-UniRule"/>
</dbReference>
<dbReference type="InterPro" id="IPR011604">
    <property type="entry name" value="PDDEXK-like_dom_sf"/>
</dbReference>
<dbReference type="Pfam" id="PF00580">
    <property type="entry name" value="UvrD-helicase"/>
    <property type="match status" value="1"/>
</dbReference>
<dbReference type="GO" id="GO:0000287">
    <property type="term" value="F:magnesium ion binding"/>
    <property type="evidence" value="ECO:0007669"/>
    <property type="project" value="UniProtKB-UniRule"/>
</dbReference>
<dbReference type="RefSeq" id="WP_251262714.1">
    <property type="nucleotide sequence ID" value="NZ_JAMQGP010000009.1"/>
</dbReference>
<evidence type="ECO:0000256" key="15">
    <source>
        <dbReference type="HAMAP-Rule" id="MF_01485"/>
    </source>
</evidence>
<comment type="miscellaneous">
    <text evidence="15">In the RecBCD complex, RecB has a slow 3'-5' helicase, an exonuclease activity and loads RecA onto ssDNA, RecD has a fast 5'-3' helicase activity, while RecC stimulates the ATPase and processivity of the RecB helicase and contributes to recognition of the Chi site.</text>
</comment>
<comment type="similarity">
    <text evidence="15">Belongs to the helicase family. UvrD subfamily.</text>
</comment>
<dbReference type="EC" id="3.1.11.5" evidence="15"/>
<dbReference type="PANTHER" id="PTHR11070">
    <property type="entry name" value="UVRD / RECB / PCRA DNA HELICASE FAMILY MEMBER"/>
    <property type="match status" value="1"/>
</dbReference>
<feature type="domain" description="UvrD-like helicase C-terminal" evidence="18">
    <location>
        <begin position="468"/>
        <end position="747"/>
    </location>
</feature>
<dbReference type="HAMAP" id="MF_01485">
    <property type="entry name" value="RecB"/>
    <property type="match status" value="1"/>
</dbReference>
<sequence>MIQLNANSLDLTGRTLIEASAGTGKTYTIASLYLRYIVEQPFDKPLTTDKILVVTFTRAATAELRDRIRQRLHEAVACFRGKKAQNDDVIEHLLSTYRDQKEEVLKRLYAAEKTMDDAAIFTIHGFCHRALTRNAFSTASGAVNELLEDEDSLISQAAEDFWRQLLYPLTGDAYLEVVAALKKPMKNGAQAPSPANLMRQIKGLLSLKSLTSNPAPSNLSVGELADSLRQQRLEQWLGYAKKWALLIDTCNQELKSIPRARSSSIDGHIQSLSDWLRGPTPVSPPKASINYIKKQVVEKADVAKLGLSTVERLLQSWDEFEAQHGFRPALLSQALKTISEQVMAEKQKLQMLAPDDLMRVLHEALHLDGQGQELGKALLQQYPVAMIDEFQDTDPLQFGIFEHIYKVAEPDSYSWLMIGDPKQSIYSFRGGDIHTYGMAKTGTSSDRHLSLDTNYRSTECMVASINHLFGQCLADEFVDTHIQYEPVQSKDKGQKGNLIVDHQSQAGLNFWTFEPELMVGNSAADMCAEQVALLLNGGNQGRALMGNKPVTPGDIAILVRDRFEAEAVAQQLRARQVRSVFLSRDSVFSTGIATELLRVLEAFHEPRNERLLMAALANSIACLTASELSHIRNNEALWQFHQSQFSTFHTIWHKQGVLAAIHRWMDDYQIASHLMADTLNGERQLADLMHASELLQAQSLKLEGTQSLLRYFRRTVQEPDNNNRSQQRRLESDSDLVQIVTIHASKGLEYPVVMIPFGLARRDTREAIYPDQGKTMVDFSNPEAGLQRADKERLAEEIRLFYVAVTRAVYSCYIGLAQQRSSHSASALGYLLNSPDAEPEQIARSIQQLCQTSNGAIASMPYTACSTSLEKGTQPIEQTFSAKRFTGQLEQQWRLTSYSALASHKHSSVDIVPGMNDEFETPITPDSTSQDQHDGRADRFTFVKGAQAGNALHNMLEYQQFSDCTSQELYDIVGAELHASGIDEAQFWQPIVTDWLADVLATPMLDGGKSMRDLHPAQALPEMEFHMSVVHQVDAHRFNGLLARYPVLGCPVKPLSFDAFHGLMKGFIDLTYEWQGKFYVCDYKSNHLGYQLECYSQENMSRAMAEHRYDAQLVFYTLALHRLLKQRMGDNYRYQDHIGGGVYLFLRGMSETNGGETGVIKLRPHQALIEQLDELLGTRSTNSETQL</sequence>
<dbReference type="Gene3D" id="3.40.50.300">
    <property type="entry name" value="P-loop containing nucleotide triphosphate hydrolases"/>
    <property type="match status" value="2"/>
</dbReference>
<evidence type="ECO:0000256" key="1">
    <source>
        <dbReference type="ARBA" id="ARBA00022722"/>
    </source>
</evidence>
<dbReference type="GO" id="GO:0005829">
    <property type="term" value="C:cytosol"/>
    <property type="evidence" value="ECO:0007669"/>
    <property type="project" value="TreeGrafter"/>
</dbReference>
<evidence type="ECO:0000256" key="6">
    <source>
        <dbReference type="ARBA" id="ARBA00022806"/>
    </source>
</evidence>
<comment type="domain">
    <text evidence="15">The N-terminal DNA-binding domain is a ssDNA-dependent ATPase and has ATP-dependent 3'-5' helicase function. This domain interacts with RecC.</text>
</comment>